<sequence>MSHTAQHFRHPASGFSLVEIMIGLVLGMLGIIVIMQVFTIVEAQKRTTTGSGDAQSGGAIALYSVQRDIQQAGDGISTLGLIGCDVELRSGVTLPAMAPVTVNHASIPAGDANTDTLLVVYGSSNSPPEGNSITSQTGSNYAVQAYASFSAGDLVIAEPAARPVPCSGANSLILTPITAVGNPNVTVQTSAAGMTGGTLYTLGPAPVVRAYAIRGGNLTVCDYTVNDCSLAANTGNAAVWQPVANNIVSLRAQYGRDTNAIPMNGIVDTYDQTTPTTACGWIRIPTLRLVLVARNDQPNKKVVTTNVPSWSGTTANNPSGVTSTAVAINLSSTTVPANFTWQNYRYKVFETTVPIQNVELLGVQAGC</sequence>
<keyword evidence="1" id="KW-0472">Membrane</keyword>
<dbReference type="InterPro" id="IPR032092">
    <property type="entry name" value="PilW"/>
</dbReference>
<comment type="caution">
    <text evidence="2">The sequence shown here is derived from an EMBL/GenBank/DDBJ whole genome shotgun (WGS) entry which is preliminary data.</text>
</comment>
<evidence type="ECO:0008006" key="3">
    <source>
        <dbReference type="Google" id="ProtNLM"/>
    </source>
</evidence>
<feature type="transmembrane region" description="Helical" evidence="1">
    <location>
        <begin position="20"/>
        <end position="41"/>
    </location>
</feature>
<keyword evidence="1" id="KW-1133">Transmembrane helix</keyword>
<dbReference type="PROSITE" id="PS00409">
    <property type="entry name" value="PROKAR_NTER_METHYL"/>
    <property type="match status" value="1"/>
</dbReference>
<keyword evidence="1" id="KW-0812">Transmembrane</keyword>
<gene>
    <name evidence="2" type="ORF">GALL_317970</name>
</gene>
<dbReference type="AlphaFoldDB" id="A0A1J5R314"/>
<dbReference type="GO" id="GO:0043683">
    <property type="term" value="P:type IV pilus assembly"/>
    <property type="evidence" value="ECO:0007669"/>
    <property type="project" value="InterPro"/>
</dbReference>
<dbReference type="Pfam" id="PF16074">
    <property type="entry name" value="PilW"/>
    <property type="match status" value="1"/>
</dbReference>
<dbReference type="InterPro" id="IPR012902">
    <property type="entry name" value="N_methyl_site"/>
</dbReference>
<evidence type="ECO:0000256" key="1">
    <source>
        <dbReference type="SAM" id="Phobius"/>
    </source>
</evidence>
<name>A0A1J5R314_9ZZZZ</name>
<proteinExistence type="predicted"/>
<protein>
    <recommendedName>
        <fullName evidence="3">Type IV pilus assembly protein PilW</fullName>
    </recommendedName>
</protein>
<evidence type="ECO:0000313" key="2">
    <source>
        <dbReference type="EMBL" id="OIQ86356.1"/>
    </source>
</evidence>
<organism evidence="2">
    <name type="scientific">mine drainage metagenome</name>
    <dbReference type="NCBI Taxonomy" id="410659"/>
    <lineage>
        <taxon>unclassified sequences</taxon>
        <taxon>metagenomes</taxon>
        <taxon>ecological metagenomes</taxon>
    </lineage>
</organism>
<accession>A0A1J5R314</accession>
<dbReference type="EMBL" id="MLJW01000485">
    <property type="protein sequence ID" value="OIQ86356.1"/>
    <property type="molecule type" value="Genomic_DNA"/>
</dbReference>
<reference evidence="2" key="1">
    <citation type="submission" date="2016-10" db="EMBL/GenBank/DDBJ databases">
        <title>Sequence of Gallionella enrichment culture.</title>
        <authorList>
            <person name="Poehlein A."/>
            <person name="Muehling M."/>
            <person name="Daniel R."/>
        </authorList>
    </citation>
    <scope>NUCLEOTIDE SEQUENCE</scope>
</reference>